<dbReference type="EMBL" id="KN822942">
    <property type="protein sequence ID" value="KIO34700.1"/>
    <property type="molecule type" value="Genomic_DNA"/>
</dbReference>
<dbReference type="HOGENOM" id="CLU_359497_0_0_1"/>
<keyword evidence="3 4" id="KW-0862">Zinc</keyword>
<dbReference type="OrthoDB" id="10256702at2759"/>
<feature type="compositionally biased region" description="Low complexity" evidence="5">
    <location>
        <begin position="275"/>
        <end position="297"/>
    </location>
</feature>
<feature type="compositionally biased region" description="Acidic residues" evidence="5">
    <location>
        <begin position="514"/>
        <end position="528"/>
    </location>
</feature>
<dbReference type="Proteomes" id="UP000054248">
    <property type="component" value="Unassembled WGS sequence"/>
</dbReference>
<proteinExistence type="predicted"/>
<gene>
    <name evidence="7" type="ORF">M407DRAFT_210037</name>
</gene>
<organism evidence="7 8">
    <name type="scientific">Tulasnella calospora MUT 4182</name>
    <dbReference type="NCBI Taxonomy" id="1051891"/>
    <lineage>
        <taxon>Eukaryota</taxon>
        <taxon>Fungi</taxon>
        <taxon>Dikarya</taxon>
        <taxon>Basidiomycota</taxon>
        <taxon>Agaricomycotina</taxon>
        <taxon>Agaricomycetes</taxon>
        <taxon>Cantharellales</taxon>
        <taxon>Tulasnellaceae</taxon>
        <taxon>Tulasnella</taxon>
    </lineage>
</organism>
<dbReference type="AlphaFoldDB" id="A0A0C3QND3"/>
<keyword evidence="2 4" id="KW-0863">Zinc-finger</keyword>
<evidence type="ECO:0000256" key="4">
    <source>
        <dbReference type="PROSITE-ProRule" id="PRU00723"/>
    </source>
</evidence>
<feature type="domain" description="C3H1-type" evidence="6">
    <location>
        <begin position="219"/>
        <end position="247"/>
    </location>
</feature>
<feature type="compositionally biased region" description="Low complexity" evidence="5">
    <location>
        <begin position="629"/>
        <end position="646"/>
    </location>
</feature>
<evidence type="ECO:0000256" key="5">
    <source>
        <dbReference type="SAM" id="MobiDB-lite"/>
    </source>
</evidence>
<evidence type="ECO:0000313" key="7">
    <source>
        <dbReference type="EMBL" id="KIO34700.1"/>
    </source>
</evidence>
<dbReference type="GO" id="GO:0008270">
    <property type="term" value="F:zinc ion binding"/>
    <property type="evidence" value="ECO:0007669"/>
    <property type="project" value="UniProtKB-KW"/>
</dbReference>
<feature type="zinc finger region" description="C3H1-type" evidence="4">
    <location>
        <begin position="219"/>
        <end position="247"/>
    </location>
</feature>
<protein>
    <recommendedName>
        <fullName evidence="6">C3H1-type domain-containing protein</fullName>
    </recommendedName>
</protein>
<feature type="compositionally biased region" description="Low complexity" evidence="5">
    <location>
        <begin position="592"/>
        <end position="604"/>
    </location>
</feature>
<dbReference type="InterPro" id="IPR036855">
    <property type="entry name" value="Znf_CCCH_sf"/>
</dbReference>
<feature type="compositionally biased region" description="Polar residues" evidence="5">
    <location>
        <begin position="650"/>
        <end position="661"/>
    </location>
</feature>
<reference evidence="8" key="2">
    <citation type="submission" date="2015-01" db="EMBL/GenBank/DDBJ databases">
        <title>Evolutionary Origins and Diversification of the Mycorrhizal Mutualists.</title>
        <authorList>
            <consortium name="DOE Joint Genome Institute"/>
            <consortium name="Mycorrhizal Genomics Consortium"/>
            <person name="Kohler A."/>
            <person name="Kuo A."/>
            <person name="Nagy L.G."/>
            <person name="Floudas D."/>
            <person name="Copeland A."/>
            <person name="Barry K.W."/>
            <person name="Cichocki N."/>
            <person name="Veneault-Fourrey C."/>
            <person name="LaButti K."/>
            <person name="Lindquist E.A."/>
            <person name="Lipzen A."/>
            <person name="Lundell T."/>
            <person name="Morin E."/>
            <person name="Murat C."/>
            <person name="Riley R."/>
            <person name="Ohm R."/>
            <person name="Sun H."/>
            <person name="Tunlid A."/>
            <person name="Henrissat B."/>
            <person name="Grigoriev I.V."/>
            <person name="Hibbett D.S."/>
            <person name="Martin F."/>
        </authorList>
    </citation>
    <scope>NUCLEOTIDE SEQUENCE [LARGE SCALE GENOMIC DNA]</scope>
    <source>
        <strain evidence="8">MUT 4182</strain>
    </source>
</reference>
<sequence>MCWPVAALLTPPAKAKTARKPSAGIRLNGDLLFEKPLIPTIVSDACIAAETFAMRRAPLSTRQPHDCQVGLEPLFERLGALDEAFHATTIQKSAKRLKGPYLGQKSCGICGNTSLGNCRWPRHRDLPMNASLCLTPLFPSNGRNCSKLWSVPPLLSTLRLRTSRQLCSRIKGAPVALKPTPKRISATALGEGTMSTTSRSRTASHRSRRSPRKAYAKPNPSQMPCADLFTTGYCKFGDSCLFSHEFDIIPKEDPSSHPPPYMVKNQFEDGHFHDSSSSAPSSSKTSPSTQSLTLPTADTPSSTSTRLPDVSQHTERRGSKPFSKPRRKPKRLHHNGVPAYFPMAPMHFSQGPYAPWTPPAMYNQPGLIPGYYVWPACLPLPVVKSGGSNAWKPSDVTPKVEATARQVYEQTAQPQTSKSSVKATSSHPPLPAHYYLGTQAPLYPPLVFQEPEVYDFDDVEEEPENVVVQPKHGAETYQGSKVGVLGGGVKLGMVKKPSSRQLGAAEILTKQDLPFDEDEDDDDDDDVEIVNRSLEPREIPLPLSDSESEDEDDKVVSDIKKLEIDCSATTSALPPLTATTFSWADDEEDESYFSSSLPFSPSTSAKEEPTPEPEPQSTTTRVQPSKPISYAAMAAANSSSPPNAKATTLAPFSTSNSNVSGSVAKVLSASARPSSPASSTDGWTTATKAKSRAKSSTKGAASPKRDASGQRQNGARQRGRTAHVPGADDRLIRASWAAPKIYGKLGFNMSSTQAREIELLRLVEQKKIREAREASASSR</sequence>
<reference evidence="7 8" key="1">
    <citation type="submission" date="2014-04" db="EMBL/GenBank/DDBJ databases">
        <authorList>
            <consortium name="DOE Joint Genome Institute"/>
            <person name="Kuo A."/>
            <person name="Girlanda M."/>
            <person name="Perotto S."/>
            <person name="Kohler A."/>
            <person name="Nagy L.G."/>
            <person name="Floudas D."/>
            <person name="Copeland A."/>
            <person name="Barry K.W."/>
            <person name="Cichocki N."/>
            <person name="Veneault-Fourrey C."/>
            <person name="LaButti K."/>
            <person name="Lindquist E.A."/>
            <person name="Lipzen A."/>
            <person name="Lundell T."/>
            <person name="Morin E."/>
            <person name="Murat C."/>
            <person name="Sun H."/>
            <person name="Tunlid A."/>
            <person name="Henrissat B."/>
            <person name="Grigoriev I.V."/>
            <person name="Hibbett D.S."/>
            <person name="Martin F."/>
            <person name="Nordberg H.P."/>
            <person name="Cantor M.N."/>
            <person name="Hua S.X."/>
        </authorList>
    </citation>
    <scope>NUCLEOTIDE SEQUENCE [LARGE SCALE GENOMIC DNA]</scope>
    <source>
        <strain evidence="7 8">MUT 4182</strain>
    </source>
</reference>
<feature type="region of interest" description="Disordered" evidence="5">
    <location>
        <begin position="179"/>
        <end position="221"/>
    </location>
</feature>
<feature type="compositionally biased region" description="Basic residues" evidence="5">
    <location>
        <begin position="323"/>
        <end position="334"/>
    </location>
</feature>
<evidence type="ECO:0000313" key="8">
    <source>
        <dbReference type="Proteomes" id="UP000054248"/>
    </source>
</evidence>
<dbReference type="SUPFAM" id="SSF90229">
    <property type="entry name" value="CCCH zinc finger"/>
    <property type="match status" value="1"/>
</dbReference>
<feature type="region of interest" description="Disordered" evidence="5">
    <location>
        <begin position="510"/>
        <end position="556"/>
    </location>
</feature>
<feature type="region of interest" description="Disordered" evidence="5">
    <location>
        <begin position="575"/>
        <end position="727"/>
    </location>
</feature>
<evidence type="ECO:0000256" key="3">
    <source>
        <dbReference type="ARBA" id="ARBA00022833"/>
    </source>
</evidence>
<evidence type="ECO:0000256" key="1">
    <source>
        <dbReference type="ARBA" id="ARBA00022723"/>
    </source>
</evidence>
<keyword evidence="8" id="KW-1185">Reference proteome</keyword>
<feature type="region of interest" description="Disordered" evidence="5">
    <location>
        <begin position="251"/>
        <end position="336"/>
    </location>
</feature>
<evidence type="ECO:0000259" key="6">
    <source>
        <dbReference type="PROSITE" id="PS50103"/>
    </source>
</evidence>
<dbReference type="PROSITE" id="PS50103">
    <property type="entry name" value="ZF_C3H1"/>
    <property type="match status" value="1"/>
</dbReference>
<dbReference type="InterPro" id="IPR000571">
    <property type="entry name" value="Znf_CCCH"/>
</dbReference>
<accession>A0A0C3QND3</accession>
<name>A0A0C3QND3_9AGAM</name>
<evidence type="ECO:0000256" key="2">
    <source>
        <dbReference type="ARBA" id="ARBA00022771"/>
    </source>
</evidence>
<feature type="compositionally biased region" description="Basic residues" evidence="5">
    <location>
        <begin position="202"/>
        <end position="215"/>
    </location>
</feature>
<feature type="compositionally biased region" description="Low complexity" evidence="5">
    <location>
        <begin position="668"/>
        <end position="688"/>
    </location>
</feature>
<dbReference type="Pfam" id="PF00642">
    <property type="entry name" value="zf-CCCH"/>
    <property type="match status" value="1"/>
</dbReference>
<keyword evidence="1 4" id="KW-0479">Metal-binding</keyword>